<keyword evidence="2" id="KW-1185">Reference proteome</keyword>
<dbReference type="Proteomes" id="UP001152888">
    <property type="component" value="Unassembled WGS sequence"/>
</dbReference>
<name>A0A9P0QA06_ACAOB</name>
<sequence>LLYKGRKLLFVKDIRVLRLQFNLAV</sequence>
<feature type="non-terminal residue" evidence="1">
    <location>
        <position position="25"/>
    </location>
</feature>
<comment type="caution">
    <text evidence="1">The sequence shown here is derived from an EMBL/GenBank/DDBJ whole genome shotgun (WGS) entry which is preliminary data.</text>
</comment>
<dbReference type="AlphaFoldDB" id="A0A9P0QA06"/>
<organism evidence="1 2">
    <name type="scientific">Acanthoscelides obtectus</name>
    <name type="common">Bean weevil</name>
    <name type="synonym">Bruchus obtectus</name>
    <dbReference type="NCBI Taxonomy" id="200917"/>
    <lineage>
        <taxon>Eukaryota</taxon>
        <taxon>Metazoa</taxon>
        <taxon>Ecdysozoa</taxon>
        <taxon>Arthropoda</taxon>
        <taxon>Hexapoda</taxon>
        <taxon>Insecta</taxon>
        <taxon>Pterygota</taxon>
        <taxon>Neoptera</taxon>
        <taxon>Endopterygota</taxon>
        <taxon>Coleoptera</taxon>
        <taxon>Polyphaga</taxon>
        <taxon>Cucujiformia</taxon>
        <taxon>Chrysomeloidea</taxon>
        <taxon>Chrysomelidae</taxon>
        <taxon>Bruchinae</taxon>
        <taxon>Bruchini</taxon>
        <taxon>Acanthoscelides</taxon>
    </lineage>
</organism>
<protein>
    <submittedName>
        <fullName evidence="1">Uncharacterized protein</fullName>
    </submittedName>
</protein>
<evidence type="ECO:0000313" key="1">
    <source>
        <dbReference type="EMBL" id="CAH2015255.1"/>
    </source>
</evidence>
<evidence type="ECO:0000313" key="2">
    <source>
        <dbReference type="Proteomes" id="UP001152888"/>
    </source>
</evidence>
<accession>A0A9P0QA06</accession>
<proteinExistence type="predicted"/>
<dbReference type="EMBL" id="CAKOFQ010008645">
    <property type="protein sequence ID" value="CAH2015255.1"/>
    <property type="molecule type" value="Genomic_DNA"/>
</dbReference>
<gene>
    <name evidence="1" type="ORF">ACAOBT_LOCUS34635</name>
</gene>
<dbReference type="OrthoDB" id="6778804at2759"/>
<reference evidence="1" key="1">
    <citation type="submission" date="2022-03" db="EMBL/GenBank/DDBJ databases">
        <authorList>
            <person name="Sayadi A."/>
        </authorList>
    </citation>
    <scope>NUCLEOTIDE SEQUENCE</scope>
</reference>